<reference evidence="1" key="1">
    <citation type="journal article" date="2023" name="bioRxiv">
        <title>Scaffold-level genome assemblies of two parasitoid biocontrol wasps reveal the parthenogenesis mechanism and an associated novel virus.</title>
        <authorList>
            <person name="Inwood S."/>
            <person name="Skelly J."/>
            <person name="Guhlin J."/>
            <person name="Harrop T."/>
            <person name="Goldson S."/>
            <person name="Dearden P."/>
        </authorList>
    </citation>
    <scope>NUCLEOTIDE SEQUENCE</scope>
    <source>
        <strain evidence="1">Irish</strain>
        <tissue evidence="1">Whole body</tissue>
    </source>
</reference>
<dbReference type="EMBL" id="JAQQBS010001469">
    <property type="protein sequence ID" value="KAK0157166.1"/>
    <property type="molecule type" value="Genomic_DNA"/>
</dbReference>
<evidence type="ECO:0000313" key="2">
    <source>
        <dbReference type="Proteomes" id="UP001168990"/>
    </source>
</evidence>
<dbReference type="Proteomes" id="UP001168990">
    <property type="component" value="Unassembled WGS sequence"/>
</dbReference>
<dbReference type="AlphaFoldDB" id="A0AA39C3C6"/>
<sequence length="106" mass="11860">FNSESKGSQTVTTASNSLLTNYKKKNSGFFIPAKRIKWRSTEPVYSKTSKRIGVSKYWHCPGYDSFTKIKSRGSVTTCIHEDYMISVALPNDHVISILPCGGLPRI</sequence>
<reference evidence="1" key="2">
    <citation type="submission" date="2023-03" db="EMBL/GenBank/DDBJ databases">
        <authorList>
            <person name="Inwood S.N."/>
            <person name="Skelly J.G."/>
            <person name="Guhlin J."/>
            <person name="Harrop T.W.R."/>
            <person name="Goldson S.G."/>
            <person name="Dearden P.K."/>
        </authorList>
    </citation>
    <scope>NUCLEOTIDE SEQUENCE</scope>
    <source>
        <strain evidence="1">Irish</strain>
        <tissue evidence="1">Whole body</tissue>
    </source>
</reference>
<feature type="non-terminal residue" evidence="1">
    <location>
        <position position="1"/>
    </location>
</feature>
<comment type="caution">
    <text evidence="1">The sequence shown here is derived from an EMBL/GenBank/DDBJ whole genome shotgun (WGS) entry which is preliminary data.</text>
</comment>
<gene>
    <name evidence="1" type="ORF">PV328_011798</name>
</gene>
<evidence type="ECO:0000313" key="1">
    <source>
        <dbReference type="EMBL" id="KAK0157166.1"/>
    </source>
</evidence>
<name>A0AA39C3C6_9HYME</name>
<keyword evidence="2" id="KW-1185">Reference proteome</keyword>
<accession>A0AA39C3C6</accession>
<protein>
    <submittedName>
        <fullName evidence="1">Uncharacterized protein</fullName>
    </submittedName>
</protein>
<organism evidence="1 2">
    <name type="scientific">Microctonus aethiopoides</name>
    <dbReference type="NCBI Taxonomy" id="144406"/>
    <lineage>
        <taxon>Eukaryota</taxon>
        <taxon>Metazoa</taxon>
        <taxon>Ecdysozoa</taxon>
        <taxon>Arthropoda</taxon>
        <taxon>Hexapoda</taxon>
        <taxon>Insecta</taxon>
        <taxon>Pterygota</taxon>
        <taxon>Neoptera</taxon>
        <taxon>Endopterygota</taxon>
        <taxon>Hymenoptera</taxon>
        <taxon>Apocrita</taxon>
        <taxon>Ichneumonoidea</taxon>
        <taxon>Braconidae</taxon>
        <taxon>Euphorinae</taxon>
        <taxon>Microctonus</taxon>
    </lineage>
</organism>
<proteinExistence type="predicted"/>